<organism evidence="2">
    <name type="scientific">Arundo donax</name>
    <name type="common">Giant reed</name>
    <name type="synonym">Donax arundinaceus</name>
    <dbReference type="NCBI Taxonomy" id="35708"/>
    <lineage>
        <taxon>Eukaryota</taxon>
        <taxon>Viridiplantae</taxon>
        <taxon>Streptophyta</taxon>
        <taxon>Embryophyta</taxon>
        <taxon>Tracheophyta</taxon>
        <taxon>Spermatophyta</taxon>
        <taxon>Magnoliopsida</taxon>
        <taxon>Liliopsida</taxon>
        <taxon>Poales</taxon>
        <taxon>Poaceae</taxon>
        <taxon>PACMAD clade</taxon>
        <taxon>Arundinoideae</taxon>
        <taxon>Arundineae</taxon>
        <taxon>Arundo</taxon>
    </lineage>
</organism>
<reference evidence="2" key="2">
    <citation type="journal article" date="2015" name="Data Brief">
        <title>Shoot transcriptome of the giant reed, Arundo donax.</title>
        <authorList>
            <person name="Barrero R.A."/>
            <person name="Guerrero F.D."/>
            <person name="Moolhuijzen P."/>
            <person name="Goolsby J.A."/>
            <person name="Tidwell J."/>
            <person name="Bellgard S.E."/>
            <person name="Bellgard M.I."/>
        </authorList>
    </citation>
    <scope>NUCLEOTIDE SEQUENCE</scope>
    <source>
        <tissue evidence="2">Shoot tissue taken approximately 20 cm above the soil surface</tissue>
    </source>
</reference>
<name>A0A0A9ASK3_ARUDO</name>
<reference evidence="2" key="1">
    <citation type="submission" date="2014-09" db="EMBL/GenBank/DDBJ databases">
        <authorList>
            <person name="Magalhaes I.L.F."/>
            <person name="Oliveira U."/>
            <person name="Santos F.R."/>
            <person name="Vidigal T.H.D.A."/>
            <person name="Brescovit A.D."/>
            <person name="Santos A.J."/>
        </authorList>
    </citation>
    <scope>NUCLEOTIDE SEQUENCE</scope>
    <source>
        <tissue evidence="2">Shoot tissue taken approximately 20 cm above the soil surface</tissue>
    </source>
</reference>
<sequence>MGWGGRGRMRSGSRRQRGGCGQRLGVGRRHRQQS</sequence>
<protein>
    <submittedName>
        <fullName evidence="2">Uncharacterized protein</fullName>
    </submittedName>
</protein>
<evidence type="ECO:0000256" key="1">
    <source>
        <dbReference type="SAM" id="MobiDB-lite"/>
    </source>
</evidence>
<accession>A0A0A9ASK3</accession>
<evidence type="ECO:0000313" key="2">
    <source>
        <dbReference type="EMBL" id="JAD50057.1"/>
    </source>
</evidence>
<proteinExistence type="predicted"/>
<dbReference type="AlphaFoldDB" id="A0A0A9ASK3"/>
<feature type="compositionally biased region" description="Basic residues" evidence="1">
    <location>
        <begin position="7"/>
        <end position="17"/>
    </location>
</feature>
<feature type="region of interest" description="Disordered" evidence="1">
    <location>
        <begin position="1"/>
        <end position="34"/>
    </location>
</feature>
<dbReference type="EMBL" id="GBRH01247838">
    <property type="protein sequence ID" value="JAD50057.1"/>
    <property type="molecule type" value="Transcribed_RNA"/>
</dbReference>